<organism evidence="1 2">
    <name type="scientific">Candida boidinii</name>
    <name type="common">Yeast</name>
    <dbReference type="NCBI Taxonomy" id="5477"/>
    <lineage>
        <taxon>Eukaryota</taxon>
        <taxon>Fungi</taxon>
        <taxon>Dikarya</taxon>
        <taxon>Ascomycota</taxon>
        <taxon>Saccharomycotina</taxon>
        <taxon>Pichiomycetes</taxon>
        <taxon>Pichiales</taxon>
        <taxon>Pichiaceae</taxon>
        <taxon>Ogataea</taxon>
        <taxon>Ogataea/Candida clade</taxon>
    </lineage>
</organism>
<dbReference type="EMBL" id="BSXV01008480">
    <property type="protein sequence ID" value="GMF06395.1"/>
    <property type="molecule type" value="Genomic_DNA"/>
</dbReference>
<dbReference type="Proteomes" id="UP001165101">
    <property type="component" value="Unassembled WGS sequence"/>
</dbReference>
<name>A0ACB5UB36_CANBO</name>
<evidence type="ECO:0000313" key="2">
    <source>
        <dbReference type="Proteomes" id="UP001165101"/>
    </source>
</evidence>
<proteinExistence type="predicted"/>
<keyword evidence="2" id="KW-1185">Reference proteome</keyword>
<evidence type="ECO:0000313" key="1">
    <source>
        <dbReference type="EMBL" id="GMF06395.1"/>
    </source>
</evidence>
<comment type="caution">
    <text evidence="1">The sequence shown here is derived from an EMBL/GenBank/DDBJ whole genome shotgun (WGS) entry which is preliminary data.</text>
</comment>
<sequence>MDIGHMVLQDLQQQNQQQTILSVQAIQDPTKTNNTNSNQILIFTAQMLHIMTLKVSNIIITLVLNTLDLLIGQDKDTREPLKNMMKHSEDFKHISMIIQCLKI</sequence>
<reference evidence="1" key="1">
    <citation type="submission" date="2023-04" db="EMBL/GenBank/DDBJ databases">
        <title>Candida boidinii NBRC 1967.</title>
        <authorList>
            <person name="Ichikawa N."/>
            <person name="Sato H."/>
            <person name="Tonouchi N."/>
        </authorList>
    </citation>
    <scope>NUCLEOTIDE SEQUENCE</scope>
    <source>
        <strain evidence="1">NBRC 1967</strain>
    </source>
</reference>
<accession>A0ACB5UB36</accession>
<protein>
    <submittedName>
        <fullName evidence="1">Unnamed protein product</fullName>
    </submittedName>
</protein>
<gene>
    <name evidence="1" type="ORF">Cboi01_000667900</name>
</gene>